<feature type="binding site" evidence="10">
    <location>
        <position position="403"/>
    </location>
    <ligand>
        <name>Zn(2+)</name>
        <dbReference type="ChEBI" id="CHEBI:29105"/>
        <label>2</label>
        <note>catalytic</note>
    </ligand>
</feature>
<dbReference type="GO" id="GO:0008237">
    <property type="term" value="F:metallopeptidase activity"/>
    <property type="evidence" value="ECO:0007669"/>
    <property type="project" value="InterPro"/>
</dbReference>
<evidence type="ECO:0000256" key="10">
    <source>
        <dbReference type="PIRSR" id="PIRSR601548-8"/>
    </source>
</evidence>
<keyword evidence="3 5" id="KW-0325">Glycoprotein</keyword>
<dbReference type="RefSeq" id="WP_115366382.1">
    <property type="nucleotide sequence ID" value="NZ_QBKA01000002.1"/>
</dbReference>
<proteinExistence type="predicted"/>
<protein>
    <submittedName>
        <fullName evidence="12">Peptidyl-dipeptidase A</fullName>
        <ecNumber evidence="12">3.4.15.1</ecNumber>
    </submittedName>
</protein>
<keyword evidence="12" id="KW-0121">Carboxypeptidase</keyword>
<evidence type="ECO:0000313" key="12">
    <source>
        <dbReference type="EMBL" id="RDC60163.1"/>
    </source>
</evidence>
<evidence type="ECO:0000256" key="5">
    <source>
        <dbReference type="PIRSR" id="PIRSR601548-10"/>
    </source>
</evidence>
<evidence type="ECO:0000256" key="4">
    <source>
        <dbReference type="PIRSR" id="PIRSR601548-1"/>
    </source>
</evidence>
<keyword evidence="7" id="KW-0862">Zinc</keyword>
<dbReference type="Gene3D" id="1.10.1370.30">
    <property type="match status" value="1"/>
</dbReference>
<dbReference type="EC" id="3.4.15.1" evidence="12"/>
<dbReference type="PANTHER" id="PTHR10514:SF27">
    <property type="entry name" value="ANGIOTENSIN-CONVERTING ENZYME"/>
    <property type="match status" value="1"/>
</dbReference>
<reference evidence="12 13" key="1">
    <citation type="submission" date="2018-04" db="EMBL/GenBank/DDBJ databases">
        <title>Altererythrobacter sp. HME9302 genome sequencing and assembly.</title>
        <authorList>
            <person name="Kang H."/>
            <person name="Kim H."/>
            <person name="Joh K."/>
        </authorList>
    </citation>
    <scope>NUCLEOTIDE SEQUENCE [LARGE SCALE GENOMIC DNA]</scope>
    <source>
        <strain evidence="12 13">HME9302</strain>
    </source>
</reference>
<feature type="binding site" evidence="7">
    <location>
        <position position="407"/>
    </location>
    <ligand>
        <name>Zn(2+)</name>
        <dbReference type="ChEBI" id="CHEBI:29105"/>
        <label>1</label>
        <note>catalytic</note>
    </ligand>
</feature>
<keyword evidence="1 11" id="KW-0732">Signal</keyword>
<feature type="active site" description="Proton acceptor 1" evidence="4">
    <location>
        <position position="404"/>
    </location>
</feature>
<name>A0A369Q5J2_9SPHN</name>
<evidence type="ECO:0000256" key="1">
    <source>
        <dbReference type="ARBA" id="ARBA00022729"/>
    </source>
</evidence>
<feature type="disulfide bond" evidence="8">
    <location>
        <begin position="558"/>
        <end position="570"/>
    </location>
</feature>
<evidence type="ECO:0000256" key="7">
    <source>
        <dbReference type="PIRSR" id="PIRSR601548-3"/>
    </source>
</evidence>
<evidence type="ECO:0000256" key="11">
    <source>
        <dbReference type="SAM" id="SignalP"/>
    </source>
</evidence>
<feature type="signal peptide" evidence="11">
    <location>
        <begin position="1"/>
        <end position="30"/>
    </location>
</feature>
<feature type="binding site" evidence="10">
    <location>
        <position position="407"/>
    </location>
    <ligand>
        <name>Zn(2+)</name>
        <dbReference type="ChEBI" id="CHEBI:29105"/>
        <label>2</label>
        <note>catalytic</note>
    </ligand>
</feature>
<keyword evidence="12" id="KW-0378">Hydrolase</keyword>
<evidence type="ECO:0000256" key="9">
    <source>
        <dbReference type="PIRSR" id="PIRSR601548-6"/>
    </source>
</evidence>
<accession>A0A369Q5J2</accession>
<evidence type="ECO:0000256" key="2">
    <source>
        <dbReference type="ARBA" id="ARBA00023157"/>
    </source>
</evidence>
<dbReference type="GO" id="GO:0016020">
    <property type="term" value="C:membrane"/>
    <property type="evidence" value="ECO:0007669"/>
    <property type="project" value="InterPro"/>
</dbReference>
<dbReference type="AlphaFoldDB" id="A0A369Q5J2"/>
<keyword evidence="12" id="KW-0645">Protease</keyword>
<dbReference type="PRINTS" id="PR00791">
    <property type="entry name" value="PEPDIPTASEA"/>
</dbReference>
<organism evidence="12 13">
    <name type="scientific">Alteripontixanthobacter maritimus</name>
    <dbReference type="NCBI Taxonomy" id="2161824"/>
    <lineage>
        <taxon>Bacteria</taxon>
        <taxon>Pseudomonadati</taxon>
        <taxon>Pseudomonadota</taxon>
        <taxon>Alphaproteobacteria</taxon>
        <taxon>Sphingomonadales</taxon>
        <taxon>Erythrobacteraceae</taxon>
        <taxon>Alteripontixanthobacter</taxon>
    </lineage>
</organism>
<dbReference type="InterPro" id="IPR001548">
    <property type="entry name" value="Peptidase_M2"/>
</dbReference>
<dbReference type="GO" id="GO:0004180">
    <property type="term" value="F:carboxypeptidase activity"/>
    <property type="evidence" value="ECO:0007669"/>
    <property type="project" value="UniProtKB-KW"/>
</dbReference>
<dbReference type="GO" id="GO:0006508">
    <property type="term" value="P:proteolysis"/>
    <property type="evidence" value="ECO:0007669"/>
    <property type="project" value="InterPro"/>
</dbReference>
<feature type="chain" id="PRO_5016885111" evidence="11">
    <location>
        <begin position="31"/>
        <end position="634"/>
    </location>
</feature>
<dbReference type="OrthoDB" id="5241329at2"/>
<evidence type="ECO:0000313" key="13">
    <source>
        <dbReference type="Proteomes" id="UP000253727"/>
    </source>
</evidence>
<feature type="glycosylation site" description="N-linked (GlcNAc...) asparagine; partial" evidence="5">
    <location>
        <position position="173"/>
    </location>
</feature>
<feature type="active site" description="Proton donor 1" evidence="4">
    <location>
        <position position="533"/>
    </location>
</feature>
<feature type="binding site" evidence="10">
    <location>
        <position position="431"/>
    </location>
    <ligand>
        <name>Zn(2+)</name>
        <dbReference type="ChEBI" id="CHEBI:29105"/>
        <label>2</label>
        <note>catalytic</note>
    </ligand>
</feature>
<dbReference type="Pfam" id="PF01401">
    <property type="entry name" value="Peptidase_M2"/>
    <property type="match status" value="1"/>
</dbReference>
<feature type="binding site" evidence="7">
    <location>
        <position position="431"/>
    </location>
    <ligand>
        <name>Zn(2+)</name>
        <dbReference type="ChEBI" id="CHEBI:29105"/>
        <label>1</label>
        <note>catalytic</note>
    </ligand>
</feature>
<feature type="binding site" evidence="6">
    <location>
        <position position="242"/>
    </location>
    <ligand>
        <name>chloride</name>
        <dbReference type="ChEBI" id="CHEBI:17996"/>
        <label>1</label>
    </ligand>
</feature>
<feature type="binding site" evidence="7">
    <location>
        <position position="403"/>
    </location>
    <ligand>
        <name>Zn(2+)</name>
        <dbReference type="ChEBI" id="CHEBI:29105"/>
        <label>1</label>
        <note>catalytic</note>
    </ligand>
</feature>
<dbReference type="Proteomes" id="UP000253727">
    <property type="component" value="Unassembled WGS sequence"/>
</dbReference>
<dbReference type="EMBL" id="QBKA01000002">
    <property type="protein sequence ID" value="RDC60163.1"/>
    <property type="molecule type" value="Genomic_DNA"/>
</dbReference>
<feature type="active site" description="Proton donor 2" evidence="9">
    <location>
        <position position="533"/>
    </location>
</feature>
<dbReference type="SUPFAM" id="SSF55486">
    <property type="entry name" value="Metalloproteases ('zincins'), catalytic domain"/>
    <property type="match status" value="1"/>
</dbReference>
<evidence type="ECO:0000256" key="3">
    <source>
        <dbReference type="ARBA" id="ARBA00023180"/>
    </source>
</evidence>
<dbReference type="CDD" id="cd06461">
    <property type="entry name" value="M2_ACE"/>
    <property type="match status" value="1"/>
</dbReference>
<evidence type="ECO:0000256" key="6">
    <source>
        <dbReference type="PIRSR" id="PIRSR601548-2"/>
    </source>
</evidence>
<evidence type="ECO:0000256" key="8">
    <source>
        <dbReference type="PIRSR" id="PIRSR601548-4"/>
    </source>
</evidence>
<dbReference type="GO" id="GO:0008241">
    <property type="term" value="F:peptidyl-dipeptidase activity"/>
    <property type="evidence" value="ECO:0007669"/>
    <property type="project" value="UniProtKB-EC"/>
</dbReference>
<keyword evidence="2 8" id="KW-1015">Disulfide bond</keyword>
<feature type="disulfide bond" evidence="8">
    <location>
        <begin position="372"/>
        <end position="390"/>
    </location>
</feature>
<comment type="caution">
    <text evidence="12">The sequence shown here is derived from an EMBL/GenBank/DDBJ whole genome shotgun (WGS) entry which is preliminary data.</text>
</comment>
<gene>
    <name evidence="12" type="ORF">HME9302_01362</name>
</gene>
<sequence>MNLAAFKRSALIPTSALAALAVGIAAPASAGEVVQPLAHSISAAMAQDTASATYPMTPAGAAAWVDMVEKDMLGYSIRASRIYWVNATYITPDTDAMAAEIGAEGTTKSVDYALEAAKYAQVPGLDAEVARKLDMLRNMIVLPAPTTDGAAVELNEIATKLNSQYGKGKGVLNGEPINGSDIEAEMGNLDRTPAELAEMWASWHTNVGAPMKDDYARMVAIANDGAKELGFTDVGAMWRSGYDMPADDFAAETERLWQEVKPLYDSLHTYVRTKLNEKHGDAVQPATGAIRADLLGNMWAQSWGSIYPLVAPAGAGDIGYDVTDLIAAKGIDEVEMVRVGEKFFSSLGFDPLPETFYDRSQFTKPADREVVCHASAWNIDQVDDIRIKMCIKKNAEDFTVIHHELGHNYYQRAYNKQDYLHLNGANDGFHEAIGDMIALSITPEYLVQIDMLDRERVPSADKDIGLLLRQAMDKVAFLPFGLLVDKWRWGVFDGSIAPATYNDAWHDLKREYQGVTPPVARPADAFDPGAKYHIPGNTPYTRYFLAHILQFQFYKAACDQAGWEGPLHRCSFYGNEDVGKNLNAMLEMGASKPWPDALEAFTGTREMTGTALLEYFAPLQAWLDEQNKGKQTGW</sequence>
<feature type="binding site" evidence="6">
    <location>
        <position position="542"/>
    </location>
    <ligand>
        <name>chloride</name>
        <dbReference type="ChEBI" id="CHEBI:17996"/>
        <label>1</label>
    </ligand>
</feature>
<keyword evidence="13" id="KW-1185">Reference proteome</keyword>
<dbReference type="PROSITE" id="PS52011">
    <property type="entry name" value="PEPTIDASE_M2"/>
    <property type="match status" value="1"/>
</dbReference>
<keyword evidence="7" id="KW-0479">Metal-binding</keyword>
<dbReference type="PANTHER" id="PTHR10514">
    <property type="entry name" value="ANGIOTENSIN-CONVERTING ENZYME"/>
    <property type="match status" value="1"/>
</dbReference>
<feature type="active site" description="Proton acceptor 2" evidence="9">
    <location>
        <position position="404"/>
    </location>
</feature>